<sequence length="110" mass="11660">MRFGAVAAVAGVSAAILFAVPAHADVDTDFASRLHGYGIYGARDYNAWIGKLTCKRLTNDVDHDALESAAFVGKNVKAADSQQAWQFVGAALSTYCPDKLIVLEQAGATR</sequence>
<dbReference type="Pfam" id="PF05305">
    <property type="entry name" value="DUF732"/>
    <property type="match status" value="1"/>
</dbReference>
<reference evidence="4" key="1">
    <citation type="submission" date="2016-06" db="EMBL/GenBank/DDBJ databases">
        <authorList>
            <person name="Sutton G."/>
            <person name="Brinkac L."/>
            <person name="Sanka R."/>
            <person name="Adams M."/>
            <person name="Lau E."/>
            <person name="Garcia-Basteiro A."/>
            <person name="Lopez-Varela E."/>
            <person name="Palencia S."/>
        </authorList>
    </citation>
    <scope>NUCLEOTIDE SEQUENCE [LARGE SCALE GENOMIC DNA]</scope>
    <source>
        <strain evidence="4">1274684.2</strain>
    </source>
</reference>
<dbReference type="RefSeq" id="WP_065025118.1">
    <property type="nucleotide sequence ID" value="NZ_LZMF01000092.1"/>
</dbReference>
<gene>
    <name evidence="3" type="ORF">A5648_05610</name>
</gene>
<comment type="caution">
    <text evidence="3">The sequence shown here is derived from an EMBL/GenBank/DDBJ whole genome shotgun (WGS) entry which is preliminary data.</text>
</comment>
<feature type="chain" id="PRO_5008330519" description="DUF732 domain-containing protein" evidence="1">
    <location>
        <begin position="25"/>
        <end position="110"/>
    </location>
</feature>
<keyword evidence="1" id="KW-0732">Signal</keyword>
<dbReference type="EMBL" id="LZMF01000092">
    <property type="protein sequence ID" value="OBK86406.1"/>
    <property type="molecule type" value="Genomic_DNA"/>
</dbReference>
<evidence type="ECO:0000256" key="1">
    <source>
        <dbReference type="SAM" id="SignalP"/>
    </source>
</evidence>
<evidence type="ECO:0000313" key="3">
    <source>
        <dbReference type="EMBL" id="OBK86406.1"/>
    </source>
</evidence>
<proteinExistence type="predicted"/>
<name>A0A1A3TUU1_MYCSD</name>
<protein>
    <recommendedName>
        <fullName evidence="2">DUF732 domain-containing protein</fullName>
    </recommendedName>
</protein>
<evidence type="ECO:0000313" key="4">
    <source>
        <dbReference type="Proteomes" id="UP000093759"/>
    </source>
</evidence>
<feature type="domain" description="DUF732" evidence="2">
    <location>
        <begin position="27"/>
        <end position="98"/>
    </location>
</feature>
<dbReference type="Proteomes" id="UP000093759">
    <property type="component" value="Unassembled WGS sequence"/>
</dbReference>
<accession>A0A1A3TUU1</accession>
<dbReference type="InterPro" id="IPR007969">
    <property type="entry name" value="DUF732"/>
</dbReference>
<evidence type="ECO:0000259" key="2">
    <source>
        <dbReference type="Pfam" id="PF05305"/>
    </source>
</evidence>
<feature type="signal peptide" evidence="1">
    <location>
        <begin position="1"/>
        <end position="24"/>
    </location>
</feature>
<dbReference type="AlphaFoldDB" id="A0A1A3TUU1"/>
<organism evidence="3 4">
    <name type="scientific">Mycolicibacter sinensis (strain JDM601)</name>
    <name type="common">Mycobacterium sinense</name>
    <dbReference type="NCBI Taxonomy" id="875328"/>
    <lineage>
        <taxon>Bacteria</taxon>
        <taxon>Bacillati</taxon>
        <taxon>Actinomycetota</taxon>
        <taxon>Actinomycetes</taxon>
        <taxon>Mycobacteriales</taxon>
        <taxon>Mycobacteriaceae</taxon>
        <taxon>Mycolicibacter</taxon>
    </lineage>
</organism>